<dbReference type="KEGG" id="tut:107364200"/>
<dbReference type="PANTHER" id="PTHR15749:SF4">
    <property type="entry name" value="FANCONI-ASSOCIATED NUCLEASE 1"/>
    <property type="match status" value="1"/>
</dbReference>
<dbReference type="CDD" id="cd22326">
    <property type="entry name" value="FAN1-like"/>
    <property type="match status" value="1"/>
</dbReference>
<evidence type="ECO:0000256" key="5">
    <source>
        <dbReference type="ARBA" id="ARBA00022801"/>
    </source>
</evidence>
<dbReference type="EC" id="3.1.4.1" evidence="8"/>
<evidence type="ECO:0000256" key="6">
    <source>
        <dbReference type="ARBA" id="ARBA00022842"/>
    </source>
</evidence>
<feature type="compositionally biased region" description="Polar residues" evidence="9">
    <location>
        <begin position="190"/>
        <end position="201"/>
    </location>
</feature>
<evidence type="ECO:0000313" key="11">
    <source>
        <dbReference type="EnsemblMetazoa" id="tetur11g05380.1"/>
    </source>
</evidence>
<feature type="region of interest" description="Disordered" evidence="9">
    <location>
        <begin position="187"/>
        <end position="221"/>
    </location>
</feature>
<organism evidence="11 12">
    <name type="scientific">Tetranychus urticae</name>
    <name type="common">Two-spotted spider mite</name>
    <dbReference type="NCBI Taxonomy" id="32264"/>
    <lineage>
        <taxon>Eukaryota</taxon>
        <taxon>Metazoa</taxon>
        <taxon>Ecdysozoa</taxon>
        <taxon>Arthropoda</taxon>
        <taxon>Chelicerata</taxon>
        <taxon>Arachnida</taxon>
        <taxon>Acari</taxon>
        <taxon>Acariformes</taxon>
        <taxon>Trombidiformes</taxon>
        <taxon>Prostigmata</taxon>
        <taxon>Eleutherengona</taxon>
        <taxon>Raphignathae</taxon>
        <taxon>Tetranychoidea</taxon>
        <taxon>Tetranychidae</taxon>
        <taxon>Tetranychus</taxon>
    </lineage>
</organism>
<evidence type="ECO:0000256" key="7">
    <source>
        <dbReference type="ARBA" id="ARBA00023211"/>
    </source>
</evidence>
<keyword evidence="4 8" id="KW-0479">Metal-binding</keyword>
<dbReference type="Pfam" id="PF08774">
    <property type="entry name" value="VRR_NUC"/>
    <property type="match status" value="1"/>
</dbReference>
<protein>
    <recommendedName>
        <fullName evidence="8">Fanconi-associated nuclease</fullName>
        <ecNumber evidence="8">3.1.4.1</ecNumber>
    </recommendedName>
</protein>
<evidence type="ECO:0000256" key="4">
    <source>
        <dbReference type="ARBA" id="ARBA00022723"/>
    </source>
</evidence>
<dbReference type="Pfam" id="PF21315">
    <property type="entry name" value="FAN1_HTH"/>
    <property type="match status" value="1"/>
</dbReference>
<evidence type="ECO:0000256" key="1">
    <source>
        <dbReference type="ARBA" id="ARBA00000983"/>
    </source>
</evidence>
<dbReference type="GO" id="GO:0008409">
    <property type="term" value="F:5'-3' exonuclease activity"/>
    <property type="evidence" value="ECO:0007669"/>
    <property type="project" value="TreeGrafter"/>
</dbReference>
<name>T1KHR9_TETUR</name>
<dbReference type="InterPro" id="IPR011856">
    <property type="entry name" value="tRNA_endonuc-like_dom_sf"/>
</dbReference>
<evidence type="ECO:0000256" key="8">
    <source>
        <dbReference type="RuleBase" id="RU365033"/>
    </source>
</evidence>
<reference evidence="11" key="2">
    <citation type="submission" date="2015-06" db="UniProtKB">
        <authorList>
            <consortium name="EnsemblMetazoa"/>
        </authorList>
    </citation>
    <scope>IDENTIFICATION</scope>
</reference>
<evidence type="ECO:0000256" key="2">
    <source>
        <dbReference type="ARBA" id="ARBA00005533"/>
    </source>
</evidence>
<dbReference type="PANTHER" id="PTHR15749">
    <property type="entry name" value="FANCONI-ASSOCIATED NUCLEASE 1"/>
    <property type="match status" value="1"/>
</dbReference>
<dbReference type="GO" id="GO:0070336">
    <property type="term" value="F:flap-structured DNA binding"/>
    <property type="evidence" value="ECO:0007669"/>
    <property type="project" value="TreeGrafter"/>
</dbReference>
<feature type="compositionally biased region" description="Polar residues" evidence="9">
    <location>
        <begin position="103"/>
        <end position="123"/>
    </location>
</feature>
<comment type="similarity">
    <text evidence="2 8">Belongs to the FAN1 family.</text>
</comment>
<dbReference type="GO" id="GO:0004528">
    <property type="term" value="F:phosphodiesterase I activity"/>
    <property type="evidence" value="ECO:0007669"/>
    <property type="project" value="UniProtKB-EC"/>
</dbReference>
<comment type="cofactor">
    <cofactor evidence="8">
        <name>Mg(2+)</name>
        <dbReference type="ChEBI" id="CHEBI:18420"/>
    </cofactor>
    <cofactor evidence="8">
        <name>Mn(2+)</name>
        <dbReference type="ChEBI" id="CHEBI:29035"/>
    </cofactor>
</comment>
<keyword evidence="12" id="KW-1185">Reference proteome</keyword>
<dbReference type="InterPro" id="IPR049132">
    <property type="entry name" value="FAN1-like_euk"/>
</dbReference>
<keyword evidence="8" id="KW-0234">DNA repair</keyword>
<accession>T1KHR9</accession>
<dbReference type="eggNOG" id="KOG2143">
    <property type="taxonomic scope" value="Eukaryota"/>
</dbReference>
<dbReference type="Pfam" id="PF21170">
    <property type="entry name" value="FAN1_TPR"/>
    <property type="match status" value="1"/>
</dbReference>
<dbReference type="GO" id="GO:0036297">
    <property type="term" value="P:interstrand cross-link repair"/>
    <property type="evidence" value="ECO:0007669"/>
    <property type="project" value="InterPro"/>
</dbReference>
<feature type="compositionally biased region" description="Basic and acidic residues" evidence="9">
    <location>
        <begin position="64"/>
        <end position="74"/>
    </location>
</feature>
<dbReference type="GO" id="GO:0005634">
    <property type="term" value="C:nucleus"/>
    <property type="evidence" value="ECO:0007669"/>
    <property type="project" value="UniProtKB-SubCell"/>
</dbReference>
<dbReference type="AlphaFoldDB" id="T1KHR9"/>
<keyword evidence="3 8" id="KW-0540">Nuclease</keyword>
<dbReference type="OMA" id="ECRVESM"/>
<dbReference type="InterPro" id="IPR049125">
    <property type="entry name" value="FAN1-like_WH"/>
</dbReference>
<dbReference type="GO" id="GO:0046872">
    <property type="term" value="F:metal ion binding"/>
    <property type="evidence" value="ECO:0007669"/>
    <property type="project" value="UniProtKB-KW"/>
</dbReference>
<proteinExistence type="inferred from homology"/>
<evidence type="ECO:0000313" key="12">
    <source>
        <dbReference type="Proteomes" id="UP000015104"/>
    </source>
</evidence>
<keyword evidence="7 8" id="KW-0464">Manganese</keyword>
<dbReference type="InterPro" id="IPR033315">
    <property type="entry name" value="Fan1-like"/>
</dbReference>
<evidence type="ECO:0000256" key="9">
    <source>
        <dbReference type="SAM" id="MobiDB-lite"/>
    </source>
</evidence>
<comment type="function">
    <text evidence="8">Nuclease required for the repair of DNA interstrand cross-links (ICL). Acts as a 5'-3' exonuclease that anchors at a cut end of DNA and cleaves DNA successively at every third nucleotide, allowing to excise an ICL from one strand through flanking incisions.</text>
</comment>
<keyword evidence="6 8" id="KW-0460">Magnesium</keyword>
<feature type="region of interest" description="Disordered" evidence="9">
    <location>
        <begin position="48"/>
        <end position="74"/>
    </location>
</feature>
<dbReference type="Proteomes" id="UP000015104">
    <property type="component" value="Unassembled WGS sequence"/>
</dbReference>
<evidence type="ECO:0000259" key="10">
    <source>
        <dbReference type="SMART" id="SM00990"/>
    </source>
</evidence>
<comment type="subcellular location">
    <subcellularLocation>
        <location evidence="8">Nucleus</location>
    </subcellularLocation>
</comment>
<dbReference type="EMBL" id="CAEY01000078">
    <property type="status" value="NOT_ANNOTATED_CDS"/>
    <property type="molecule type" value="Genomic_DNA"/>
</dbReference>
<comment type="catalytic activity">
    <reaction evidence="1 8">
        <text>Hydrolytically removes 5'-nucleotides successively from the 3'-hydroxy termini of 3'-hydroxy-terminated oligonucleotides.</text>
        <dbReference type="EC" id="3.1.4.1"/>
    </reaction>
</comment>
<feature type="domain" description="VRR-NUC" evidence="10">
    <location>
        <begin position="804"/>
        <end position="905"/>
    </location>
</feature>
<sequence length="911" mass="105187">MMPKMNLKQTFNITTAKDFENMLKDPTIMSGFGNAQHQPNLLLHFQEQSQLQHKKNHQQQQKPTKYDRLNKNGDEGIGKRKTLLDFFTKGSQQKQLRVEPKRSINNNHNQDLKSNGSNDFNQFNGDKIVPSVIDLSEEDESTTKVNGFFKTPTFAVPKNISANHIVKDIKQLKVNLSEEIEIIDDDEPSATFTKSNHQGHPSFTFCRPSKPRKETNKDDEEAKIEKLKEKNFIKIEDFLQIVIDTKGDSSTTCSETKENDPPQVEWHKDYKLKHFRDMIDSVLKDDHYSHLFDDHDWEILYKFTNLSYAAQALYLRLLVRKPNWIRLQTMRYPDIENIKSKLTELVRSKLLLTTEYLNNLTDALNCLDSSEIKVFSKQLKGITLKANSSKAALVDAIKKHVRSSKSITSHFIGPSGSNSSINIDGPVLNQIRQILGNTCFRVDRQSARVFLRIALIRFPPTISDDDDGVMLSNELFNLWKVDQGELKYVPYQINKQTKVFPRRNNLILFEEACNLESDLMQAIESRNHQMAIEHILPRIQAAFDGLIATDIIYSDSKFPAYLRRFTSGHVLTRALTTCVTVLEQRRCYNEAVILLEKLLAQRLYCLDYRGKWFERLTLNYDKHLKRTAEAIEVIRVALSDTYVRGGHRYSLYLRAKKLGLVANGKVNPLEEFQFKLKQTTIKAPALQKCIDGRKNVFISSKDNGEVNIIPVEQVVIEYYHKQGYTRGIHCEGVVYNSLFCLLFWKIIYNDDQVSSDAFHSPYQRVPLDLNFNDFGFRRQKLIEEKLQKIKRSSKEELVEEISTTWEMYKDSASLVNWEKCTLNLLKEIVSCMKVDTLAAICERLVNDYRSHRSGFPDVLLWNPNTKIIKAVEVKGPGDQVSPKQALWINYLETNGLEAEIVFVKVGRNESD</sequence>
<dbReference type="OrthoDB" id="76364at2759"/>
<dbReference type="HOGENOM" id="CLU_005116_3_1_1"/>
<gene>
    <name evidence="11" type="primary">107364200</name>
</gene>
<dbReference type="SMART" id="SM00990">
    <property type="entry name" value="VRR_NUC"/>
    <property type="match status" value="1"/>
</dbReference>
<reference evidence="12" key="1">
    <citation type="submission" date="2011-08" db="EMBL/GenBank/DDBJ databases">
        <authorList>
            <person name="Rombauts S."/>
        </authorList>
    </citation>
    <scope>NUCLEOTIDE SEQUENCE</scope>
    <source>
        <strain evidence="12">London</strain>
    </source>
</reference>
<dbReference type="STRING" id="32264.T1KHR9"/>
<dbReference type="EnsemblMetazoa" id="tetur11g05380.1">
    <property type="protein sequence ID" value="tetur11g05380.1"/>
    <property type="gene ID" value="tetur11g05380"/>
</dbReference>
<keyword evidence="8" id="KW-0539">Nucleus</keyword>
<keyword evidence="8" id="KW-0227">DNA damage</keyword>
<keyword evidence="5 8" id="KW-0378">Hydrolase</keyword>
<evidence type="ECO:0000256" key="3">
    <source>
        <dbReference type="ARBA" id="ARBA00022722"/>
    </source>
</evidence>
<dbReference type="InterPro" id="IPR049126">
    <property type="entry name" value="FAN1-like_TPR"/>
</dbReference>
<dbReference type="GO" id="GO:0017108">
    <property type="term" value="F:5'-flap endonuclease activity"/>
    <property type="evidence" value="ECO:0007669"/>
    <property type="project" value="TreeGrafter"/>
</dbReference>
<dbReference type="Gene3D" id="3.40.1350.10">
    <property type="match status" value="1"/>
</dbReference>
<feature type="region of interest" description="Disordered" evidence="9">
    <location>
        <begin position="101"/>
        <end position="123"/>
    </location>
</feature>
<dbReference type="InterPro" id="IPR014883">
    <property type="entry name" value="VRR_NUC"/>
</dbReference>